<keyword evidence="1" id="KW-0472">Membrane</keyword>
<dbReference type="EMBL" id="BARU01006186">
    <property type="protein sequence ID" value="GAH45843.1"/>
    <property type="molecule type" value="Genomic_DNA"/>
</dbReference>
<reference evidence="2" key="1">
    <citation type="journal article" date="2014" name="Front. Microbiol.">
        <title>High frequency of phylogenetically diverse reductive dehalogenase-homologous genes in deep subseafloor sedimentary metagenomes.</title>
        <authorList>
            <person name="Kawai M."/>
            <person name="Futagami T."/>
            <person name="Toyoda A."/>
            <person name="Takaki Y."/>
            <person name="Nishi S."/>
            <person name="Hori S."/>
            <person name="Arai W."/>
            <person name="Tsubouchi T."/>
            <person name="Morono Y."/>
            <person name="Uchiyama I."/>
            <person name="Ito T."/>
            <person name="Fujiyama A."/>
            <person name="Inagaki F."/>
            <person name="Takami H."/>
        </authorList>
    </citation>
    <scope>NUCLEOTIDE SEQUENCE</scope>
    <source>
        <strain evidence="2">Expedition CK06-06</strain>
    </source>
</reference>
<proteinExistence type="predicted"/>
<comment type="caution">
    <text evidence="2">The sequence shown here is derived from an EMBL/GenBank/DDBJ whole genome shotgun (WGS) entry which is preliminary data.</text>
</comment>
<feature type="transmembrane region" description="Helical" evidence="1">
    <location>
        <begin position="128"/>
        <end position="148"/>
    </location>
</feature>
<evidence type="ECO:0000313" key="2">
    <source>
        <dbReference type="EMBL" id="GAH45843.1"/>
    </source>
</evidence>
<protein>
    <submittedName>
        <fullName evidence="2">Uncharacterized protein</fullName>
    </submittedName>
</protein>
<name>X1HKJ2_9ZZZZ</name>
<gene>
    <name evidence="2" type="ORF">S03H2_12144</name>
</gene>
<keyword evidence="1" id="KW-0812">Transmembrane</keyword>
<feature type="transmembrane region" description="Helical" evidence="1">
    <location>
        <begin position="6"/>
        <end position="26"/>
    </location>
</feature>
<dbReference type="AlphaFoldDB" id="X1HKJ2"/>
<organism evidence="2">
    <name type="scientific">marine sediment metagenome</name>
    <dbReference type="NCBI Taxonomy" id="412755"/>
    <lineage>
        <taxon>unclassified sequences</taxon>
        <taxon>metagenomes</taxon>
        <taxon>ecological metagenomes</taxon>
    </lineage>
</organism>
<accession>X1HKJ2</accession>
<sequence>MALTRINFYLVVIFLVLIIFVGIAQVGTELTNSDRIDLDIKSLDYILEVKGVNSQSGYDNIAETNSAESQQTELLDSENGTQVSDTNDFLSTLYIKKERASEPTKFFQLIYNIPSSMIRGVGLKIGDWTHYINILSYLFVISILILIWTKLVNT</sequence>
<evidence type="ECO:0000256" key="1">
    <source>
        <dbReference type="SAM" id="Phobius"/>
    </source>
</evidence>
<keyword evidence="1" id="KW-1133">Transmembrane helix</keyword>